<comment type="caution">
    <text evidence="1">The sequence shown here is derived from an EMBL/GenBank/DDBJ whole genome shotgun (WGS) entry which is preliminary data.</text>
</comment>
<proteinExistence type="predicted"/>
<sequence length="59" mass="6117">MAKKAAADATAMRAGVHDVSCAHGTARVHVPRNRTARDIARAFRPLTHGALQGVVADAA</sequence>
<evidence type="ECO:0000313" key="1">
    <source>
        <dbReference type="EMBL" id="EOS51143.1"/>
    </source>
</evidence>
<dbReference type="STRING" id="1235794.C811_01561"/>
<dbReference type="HOGENOM" id="CLU_2953160_0_0_11"/>
<organism evidence="1 2">
    <name type="scientific">Adlercreutzia caecimuris B7</name>
    <dbReference type="NCBI Taxonomy" id="1235794"/>
    <lineage>
        <taxon>Bacteria</taxon>
        <taxon>Bacillati</taxon>
        <taxon>Actinomycetota</taxon>
        <taxon>Coriobacteriia</taxon>
        <taxon>Eggerthellales</taxon>
        <taxon>Eggerthellaceae</taxon>
        <taxon>Adlercreutzia</taxon>
    </lineage>
</organism>
<dbReference type="Proteomes" id="UP000014204">
    <property type="component" value="Unassembled WGS sequence"/>
</dbReference>
<keyword evidence="2" id="KW-1185">Reference proteome</keyword>
<dbReference type="AlphaFoldDB" id="R9KXV8"/>
<reference evidence="1 2" key="1">
    <citation type="submission" date="2013-04" db="EMBL/GenBank/DDBJ databases">
        <title>The Genome Sequence of Enterorhabdus caecimuris B7.</title>
        <authorList>
            <consortium name="The Broad Institute Genomics Platform"/>
            <consortium name="The Broad Institute Genome Sequencing Center for Infectious Disease"/>
            <person name="Earl A."/>
            <person name="Xavier R."/>
            <person name="Elson C."/>
            <person name="Duck W."/>
            <person name="Walker B."/>
            <person name="Young S."/>
            <person name="Zeng Q."/>
            <person name="Gargeya S."/>
            <person name="Fitzgerald M."/>
            <person name="Haas B."/>
            <person name="Abouelleil A."/>
            <person name="Allen A.W."/>
            <person name="Alvarado L."/>
            <person name="Arachchi H.M."/>
            <person name="Berlin A.M."/>
            <person name="Chapman S.B."/>
            <person name="Gainer-Dewar J."/>
            <person name="Goldberg J."/>
            <person name="Griggs A."/>
            <person name="Gujja S."/>
            <person name="Hansen M."/>
            <person name="Howarth C."/>
            <person name="Imamovic A."/>
            <person name="Ireland A."/>
            <person name="Larimer J."/>
            <person name="McCowan C."/>
            <person name="Murphy C."/>
            <person name="Pearson M."/>
            <person name="Poon T.W."/>
            <person name="Priest M."/>
            <person name="Roberts A."/>
            <person name="Saif S."/>
            <person name="Shea T."/>
            <person name="Sisk P."/>
            <person name="Sykes S."/>
            <person name="Wortman J."/>
            <person name="Nusbaum C."/>
            <person name="Birren B."/>
        </authorList>
    </citation>
    <scope>NUCLEOTIDE SEQUENCE [LARGE SCALE GENOMIC DNA]</scope>
    <source>
        <strain evidence="1 2">B7</strain>
    </source>
</reference>
<protein>
    <submittedName>
        <fullName evidence="1">Uncharacterized protein</fullName>
    </submittedName>
</protein>
<name>R9KXV8_9ACTN</name>
<evidence type="ECO:0000313" key="2">
    <source>
        <dbReference type="Proteomes" id="UP000014204"/>
    </source>
</evidence>
<accession>R9KXV8</accession>
<dbReference type="EMBL" id="ASSY01000008">
    <property type="protein sequence ID" value="EOS51143.1"/>
    <property type="molecule type" value="Genomic_DNA"/>
</dbReference>
<gene>
    <name evidence="1" type="ORF">C811_01561</name>
</gene>